<feature type="transmembrane region" description="Helical" evidence="6">
    <location>
        <begin position="432"/>
        <end position="454"/>
    </location>
</feature>
<evidence type="ECO:0000256" key="3">
    <source>
        <dbReference type="ARBA" id="ARBA00022692"/>
    </source>
</evidence>
<gene>
    <name evidence="7" type="ORF">RsTaC01_0011</name>
</gene>
<accession>A0AA48I215</accession>
<proteinExistence type="predicted"/>
<organism evidence="7">
    <name type="scientific">Candidatus Paraimprobicoccus trichonymphae</name>
    <dbReference type="NCBI Taxonomy" id="3033793"/>
    <lineage>
        <taxon>Bacteria</taxon>
        <taxon>Bacillati</taxon>
        <taxon>Bacillota</taxon>
        <taxon>Clostridia</taxon>
        <taxon>Candidatus Paraimprobicoccus</taxon>
    </lineage>
</organism>
<dbReference type="InterPro" id="IPR050833">
    <property type="entry name" value="Poly_Biosynth_Transport"/>
</dbReference>
<feature type="transmembrane region" description="Helical" evidence="6">
    <location>
        <begin position="49"/>
        <end position="69"/>
    </location>
</feature>
<evidence type="ECO:0000256" key="6">
    <source>
        <dbReference type="SAM" id="Phobius"/>
    </source>
</evidence>
<evidence type="ECO:0000313" key="7">
    <source>
        <dbReference type="EMBL" id="BED92327.1"/>
    </source>
</evidence>
<dbReference type="KEGG" id="ptrh:RsTaC01_0011"/>
<feature type="transmembrane region" description="Helical" evidence="6">
    <location>
        <begin position="373"/>
        <end position="394"/>
    </location>
</feature>
<feature type="transmembrane region" description="Helical" evidence="6">
    <location>
        <begin position="460"/>
        <end position="479"/>
    </location>
</feature>
<comment type="subcellular location">
    <subcellularLocation>
        <location evidence="1">Cell membrane</location>
        <topology evidence="1">Multi-pass membrane protein</topology>
    </subcellularLocation>
</comment>
<feature type="transmembrane region" description="Helical" evidence="6">
    <location>
        <begin position="12"/>
        <end position="37"/>
    </location>
</feature>
<dbReference type="Proteomes" id="UP001335720">
    <property type="component" value="Chromosome"/>
</dbReference>
<evidence type="ECO:0000256" key="4">
    <source>
        <dbReference type="ARBA" id="ARBA00022989"/>
    </source>
</evidence>
<feature type="transmembrane region" description="Helical" evidence="6">
    <location>
        <begin position="225"/>
        <end position="243"/>
    </location>
</feature>
<feature type="transmembrane region" description="Helical" evidence="6">
    <location>
        <begin position="155"/>
        <end position="176"/>
    </location>
</feature>
<name>A0AA48I215_9FIRM</name>
<evidence type="ECO:0000256" key="2">
    <source>
        <dbReference type="ARBA" id="ARBA00022475"/>
    </source>
</evidence>
<feature type="transmembrane region" description="Helical" evidence="6">
    <location>
        <begin position="90"/>
        <end position="107"/>
    </location>
</feature>
<dbReference type="GO" id="GO:0005886">
    <property type="term" value="C:plasma membrane"/>
    <property type="evidence" value="ECO:0007669"/>
    <property type="project" value="UniProtKB-SubCell"/>
</dbReference>
<dbReference type="PANTHER" id="PTHR30250:SF26">
    <property type="entry name" value="PSMA PROTEIN"/>
    <property type="match status" value="1"/>
</dbReference>
<dbReference type="Pfam" id="PF01943">
    <property type="entry name" value="Polysacc_synt"/>
    <property type="match status" value="1"/>
</dbReference>
<evidence type="ECO:0000256" key="1">
    <source>
        <dbReference type="ARBA" id="ARBA00004651"/>
    </source>
</evidence>
<sequence>MIKNQRKKGMILSYLNILLGTLINIISVPMFLNYININEYGLYQIMGSLIAYFVILDFGLPATVVYFYSKYSSENNNGQKEIFLSICSKIYIFITFMIFLVGLILYFKLNFIYKNYEIQELNNLKNMYLILLINVIITLPFQIFNAIITAHEKFVFLKSLSIFINVFQAISIFLFINKFPFAITIVTVQTFFNIITSFFRAFYCIKFLKIKISFSHFNKELFLKIVKYSSVIFLNVIVEQFFWRSNFIILSILNNSVSAAAYSIVFQITYNYMILSTAITGVFLPKVIDLVTKKNEKKLSNLFIEVGKLESLILGLVLTGFILFGKEFISIWSLKEPGFENSYIMTLLILIPLSIDLIQGLGQTILQAVNKFYFRVILFLFIDFINIFLSILLIKKYGEIACSAVSGTTLIISNIVLNIYYQKNLKLDIKDFWLKILKNLFFALISFTIGIFINLINANLIIKIMLYFVVYTIIMYVCVIKKNSLFSNNNKKILR</sequence>
<dbReference type="InterPro" id="IPR002797">
    <property type="entry name" value="Polysacc_synth"/>
</dbReference>
<feature type="transmembrane region" description="Helical" evidence="6">
    <location>
        <begin position="182"/>
        <end position="205"/>
    </location>
</feature>
<reference evidence="7" key="1">
    <citation type="journal article" date="2023" name="ISME J.">
        <title>Emergence of putative energy parasites within Clostridia revealed by genome analysis of a novel endosymbiotic clade.</title>
        <authorList>
            <person name="Takahashi K."/>
            <person name="Kuwahara H."/>
            <person name="Horikawa Y."/>
            <person name="Izawa K."/>
            <person name="Kato D."/>
            <person name="Inagaki T."/>
            <person name="Yuki M."/>
            <person name="Ohkuma M."/>
            <person name="Hongoh Y."/>
        </authorList>
    </citation>
    <scope>NUCLEOTIDE SEQUENCE</scope>
    <source>
        <strain evidence="7">RsTa-C01</strain>
    </source>
</reference>
<keyword evidence="2" id="KW-1003">Cell membrane</keyword>
<dbReference type="EMBL" id="AP027925">
    <property type="protein sequence ID" value="BED92327.1"/>
    <property type="molecule type" value="Genomic_DNA"/>
</dbReference>
<dbReference type="PANTHER" id="PTHR30250">
    <property type="entry name" value="PST FAMILY PREDICTED COLANIC ACID TRANSPORTER"/>
    <property type="match status" value="1"/>
</dbReference>
<feature type="transmembrane region" description="Helical" evidence="6">
    <location>
        <begin position="127"/>
        <end position="148"/>
    </location>
</feature>
<feature type="transmembrane region" description="Helical" evidence="6">
    <location>
        <begin position="263"/>
        <end position="288"/>
    </location>
</feature>
<feature type="transmembrane region" description="Helical" evidence="6">
    <location>
        <begin position="309"/>
        <end position="331"/>
    </location>
</feature>
<feature type="transmembrane region" description="Helical" evidence="6">
    <location>
        <begin position="400"/>
        <end position="420"/>
    </location>
</feature>
<keyword evidence="3 6" id="KW-0812">Transmembrane</keyword>
<evidence type="ECO:0000256" key="5">
    <source>
        <dbReference type="ARBA" id="ARBA00023136"/>
    </source>
</evidence>
<protein>
    <submittedName>
        <fullName evidence="7">Oligosaccharide flippase family protein</fullName>
    </submittedName>
</protein>
<keyword evidence="5 6" id="KW-0472">Membrane</keyword>
<keyword evidence="4 6" id="KW-1133">Transmembrane helix</keyword>
<dbReference type="AlphaFoldDB" id="A0AA48I215"/>
<feature type="transmembrane region" description="Helical" evidence="6">
    <location>
        <begin position="343"/>
        <end position="361"/>
    </location>
</feature>